<dbReference type="InterPro" id="IPR025724">
    <property type="entry name" value="GAG-pre-integrase_dom"/>
</dbReference>
<evidence type="ECO:0000313" key="2">
    <source>
        <dbReference type="EMBL" id="KAA0067423.1"/>
    </source>
</evidence>
<dbReference type="Pfam" id="PF13976">
    <property type="entry name" value="gag_pre-integrs"/>
    <property type="match status" value="1"/>
</dbReference>
<evidence type="ECO:0000313" key="3">
    <source>
        <dbReference type="Proteomes" id="UP000321393"/>
    </source>
</evidence>
<reference evidence="2 3" key="1">
    <citation type="submission" date="2019-08" db="EMBL/GenBank/DDBJ databases">
        <title>Draft genome sequences of two oriental melons (Cucumis melo L. var makuwa).</title>
        <authorList>
            <person name="Kwon S.-Y."/>
        </authorList>
    </citation>
    <scope>NUCLEOTIDE SEQUENCE [LARGE SCALE GENOMIC DNA]</scope>
    <source>
        <strain evidence="3">cv. SW 3</strain>
        <tissue evidence="2">Leaf</tissue>
    </source>
</reference>
<dbReference type="PANTHER" id="PTHR42648:SF21">
    <property type="entry name" value="CYSTEINE-RICH RLK (RECEPTOR-LIKE PROTEIN KINASE) 8"/>
    <property type="match status" value="1"/>
</dbReference>
<organism evidence="2 3">
    <name type="scientific">Cucumis melo var. makuwa</name>
    <name type="common">Oriental melon</name>
    <dbReference type="NCBI Taxonomy" id="1194695"/>
    <lineage>
        <taxon>Eukaryota</taxon>
        <taxon>Viridiplantae</taxon>
        <taxon>Streptophyta</taxon>
        <taxon>Embryophyta</taxon>
        <taxon>Tracheophyta</taxon>
        <taxon>Spermatophyta</taxon>
        <taxon>Magnoliopsida</taxon>
        <taxon>eudicotyledons</taxon>
        <taxon>Gunneridae</taxon>
        <taxon>Pentapetalae</taxon>
        <taxon>rosids</taxon>
        <taxon>fabids</taxon>
        <taxon>Cucurbitales</taxon>
        <taxon>Cucurbitaceae</taxon>
        <taxon>Benincaseae</taxon>
        <taxon>Cucumis</taxon>
    </lineage>
</organism>
<dbReference type="AlphaFoldDB" id="A0A5A7VH49"/>
<name>A0A5A7VH49_CUCMM</name>
<dbReference type="Proteomes" id="UP000321393">
    <property type="component" value="Unassembled WGS sequence"/>
</dbReference>
<comment type="caution">
    <text evidence="2">The sequence shown here is derived from an EMBL/GenBank/DDBJ whole genome shotgun (WGS) entry which is preliminary data.</text>
</comment>
<sequence length="469" mass="52232">MSQFERNGKGIRCHECEGFGYIQTECVTYLKRKKKSLVATFSDEEDYSESDDEEVRMELISITTENEERVENVNSKAFDQQATMSNDSINECTLKRKWEEDQAAIEAKNQLEELTKSVRMLTNGTQKLDDLIDQGRRCIDKRGLGFSRRKATENETKTMFVQESVTQNSQAENAKGNYMKNATSLVKWLFQAHDRKCRFFSELSECNAGSVVFGDGGKGRIIGKGTINHPEENMYNLSQSEEATLWHKRLGHISGTSIGKAVKAEAIIGLPPLSFNSRECYSNCPDGKQVKSSHKPTNQSSTTRILELLHIDLIGPMQTESLGGKRYALGNHSQQIRTAGSEHFSLTEDNGNSSSHSNVNSITIPVEATSVDHLETGTNEASISVWQPTNEVSIQGSDTTDTVCSSTQKLMLPTHIVKNLPSSSIIEDVYSGVTTRKKEMRDYAKMVANVCYTPTVKPTTVIVALIDDH</sequence>
<dbReference type="OrthoDB" id="1749249at2759"/>
<dbReference type="InterPro" id="IPR039537">
    <property type="entry name" value="Retrotran_Ty1/copia-like"/>
</dbReference>
<evidence type="ECO:0000259" key="1">
    <source>
        <dbReference type="Pfam" id="PF13976"/>
    </source>
</evidence>
<accession>A0A5A7VH49</accession>
<protein>
    <submittedName>
        <fullName evidence="2">Retrovirus-related Pol polyprotein from transposon TNT 1-94</fullName>
    </submittedName>
</protein>
<gene>
    <name evidence="2" type="ORF">E6C27_scaffold40G00840</name>
</gene>
<dbReference type="PANTHER" id="PTHR42648">
    <property type="entry name" value="TRANSPOSASE, PUTATIVE-RELATED"/>
    <property type="match status" value="1"/>
</dbReference>
<feature type="domain" description="GAG-pre-integrase" evidence="1">
    <location>
        <begin position="237"/>
        <end position="289"/>
    </location>
</feature>
<proteinExistence type="predicted"/>
<dbReference type="EMBL" id="SSTE01000542">
    <property type="protein sequence ID" value="KAA0067423.1"/>
    <property type="molecule type" value="Genomic_DNA"/>
</dbReference>